<comment type="caution">
    <text evidence="2">The sequence shown here is derived from an EMBL/GenBank/DDBJ whole genome shotgun (WGS) entry which is preliminary data.</text>
</comment>
<sequence length="324" mass="34577">MIEDTGSSIVEPVDARTGVTGLHLVHNQNLEALLFDRNLLELPFRRVCLASSREFIRHIRDELDGADLAELTILSKGLIYQLAEAVALEAGRNLPANIVSTSRVAVASDDATVEVSYARFDAGGSTLLIGDTVASGATIVAALREYQRFHPVRRLYVLSFAGAVNGAARIADYCAGSGIDCTMLFGLAAFGLAENGFDLSFLHPETVTRDTYRERARRQFDGRPVSAVGWDFGSQAMAPEKYRQLCWVEAGVWELHGSPALAVARPPESMDVLAHEAPAYARSGLQAVGNDAARTADGRPPKVTPPVASGSDRAAVGVDDPGVG</sequence>
<gene>
    <name evidence="2" type="ORF">D7147_08090</name>
</gene>
<protein>
    <recommendedName>
        <fullName evidence="4">Phosphoribosyltransferase</fullName>
    </recommendedName>
</protein>
<dbReference type="SUPFAM" id="SSF53271">
    <property type="entry name" value="PRTase-like"/>
    <property type="match status" value="1"/>
</dbReference>
<dbReference type="InterPro" id="IPR029057">
    <property type="entry name" value="PRTase-like"/>
</dbReference>
<evidence type="ECO:0000313" key="2">
    <source>
        <dbReference type="EMBL" id="RKN22595.1"/>
    </source>
</evidence>
<evidence type="ECO:0000313" key="3">
    <source>
        <dbReference type="Proteomes" id="UP000271548"/>
    </source>
</evidence>
<dbReference type="EMBL" id="RAZS01000002">
    <property type="protein sequence ID" value="RKN22595.1"/>
    <property type="molecule type" value="Genomic_DNA"/>
</dbReference>
<proteinExistence type="predicted"/>
<name>A0ABX9RFR5_9ACTN</name>
<dbReference type="RefSeq" id="WP_120675145.1">
    <property type="nucleotide sequence ID" value="NZ_RAZS01000002.1"/>
</dbReference>
<reference evidence="2 3" key="1">
    <citation type="submission" date="2018-09" db="EMBL/GenBank/DDBJ databases">
        <title>Micromonospora sp. nov. MS1-9, isolated from a root of Musa sp.</title>
        <authorList>
            <person name="Kuncharoen N."/>
            <person name="Kudo T."/>
            <person name="Ohkuma M."/>
            <person name="Yuki M."/>
            <person name="Tanasupawat S."/>
        </authorList>
    </citation>
    <scope>NUCLEOTIDE SEQUENCE [LARGE SCALE GENOMIC DNA]</scope>
    <source>
        <strain evidence="2 3">NGC1-4</strain>
    </source>
</reference>
<evidence type="ECO:0000256" key="1">
    <source>
        <dbReference type="SAM" id="MobiDB-lite"/>
    </source>
</evidence>
<accession>A0ABX9RFR5</accession>
<organism evidence="2 3">
    <name type="scientific">Micromonospora musae</name>
    <dbReference type="NCBI Taxonomy" id="1894970"/>
    <lineage>
        <taxon>Bacteria</taxon>
        <taxon>Bacillati</taxon>
        <taxon>Actinomycetota</taxon>
        <taxon>Actinomycetes</taxon>
        <taxon>Micromonosporales</taxon>
        <taxon>Micromonosporaceae</taxon>
        <taxon>Micromonospora</taxon>
    </lineage>
</organism>
<evidence type="ECO:0008006" key="4">
    <source>
        <dbReference type="Google" id="ProtNLM"/>
    </source>
</evidence>
<dbReference type="Proteomes" id="UP000271548">
    <property type="component" value="Unassembled WGS sequence"/>
</dbReference>
<feature type="region of interest" description="Disordered" evidence="1">
    <location>
        <begin position="285"/>
        <end position="324"/>
    </location>
</feature>
<keyword evidence="3" id="KW-1185">Reference proteome</keyword>